<protein>
    <recommendedName>
        <fullName evidence="4">RRM domain-containing protein</fullName>
    </recommendedName>
</protein>
<sequence>MTDDTLHSKFEEYGWIEDAVVIKDRETGHSHSFGFMTYSSDSEAETAIAGLNDQELDSHTIRVDRASEHSGSSGSGGSSYHGSGGGYSGRGGGSSYRGGGGGSGYGSSSGGYSGSRAMTAVRAVVVAATVTAGRQHFFVPVQTQHVPLLS</sequence>
<keyword evidence="1 2" id="KW-0694">RNA-binding</keyword>
<dbReference type="PANTHER" id="PTHR48027">
    <property type="entry name" value="HETEROGENEOUS NUCLEAR RIBONUCLEOPROTEIN 87F-RELATED"/>
    <property type="match status" value="1"/>
</dbReference>
<evidence type="ECO:0000313" key="6">
    <source>
        <dbReference type="Proteomes" id="UP000274822"/>
    </source>
</evidence>
<dbReference type="InterPro" id="IPR052462">
    <property type="entry name" value="SLIRP/GR-RBP-like"/>
</dbReference>
<gene>
    <name evidence="5" type="ORF">BC938DRAFT_479848</name>
</gene>
<feature type="region of interest" description="Disordered" evidence="3">
    <location>
        <begin position="50"/>
        <end position="94"/>
    </location>
</feature>
<dbReference type="PROSITE" id="PS50102">
    <property type="entry name" value="RRM"/>
    <property type="match status" value="1"/>
</dbReference>
<dbReference type="SMART" id="SM00360">
    <property type="entry name" value="RRM"/>
    <property type="match status" value="1"/>
</dbReference>
<accession>A0A433QJZ3</accession>
<evidence type="ECO:0000256" key="1">
    <source>
        <dbReference type="ARBA" id="ARBA00022884"/>
    </source>
</evidence>
<dbReference type="AlphaFoldDB" id="A0A433QJZ3"/>
<keyword evidence="6" id="KW-1185">Reference proteome</keyword>
<dbReference type="GO" id="GO:0003723">
    <property type="term" value="F:RNA binding"/>
    <property type="evidence" value="ECO:0007669"/>
    <property type="project" value="UniProtKB-UniRule"/>
</dbReference>
<evidence type="ECO:0000259" key="4">
    <source>
        <dbReference type="PROSITE" id="PS50102"/>
    </source>
</evidence>
<dbReference type="Pfam" id="PF00076">
    <property type="entry name" value="RRM_1"/>
    <property type="match status" value="1"/>
</dbReference>
<dbReference type="InterPro" id="IPR000504">
    <property type="entry name" value="RRM_dom"/>
</dbReference>
<name>A0A433QJZ3_9FUNG</name>
<proteinExistence type="predicted"/>
<feature type="compositionally biased region" description="Basic and acidic residues" evidence="3">
    <location>
        <begin position="56"/>
        <end position="68"/>
    </location>
</feature>
<dbReference type="SUPFAM" id="SSF54928">
    <property type="entry name" value="RNA-binding domain, RBD"/>
    <property type="match status" value="1"/>
</dbReference>
<comment type="caution">
    <text evidence="5">The sequence shown here is derived from an EMBL/GenBank/DDBJ whole genome shotgun (WGS) entry which is preliminary data.</text>
</comment>
<feature type="domain" description="RRM" evidence="4">
    <location>
        <begin position="1"/>
        <end position="68"/>
    </location>
</feature>
<dbReference type="EMBL" id="RBNJ01004282">
    <property type="protein sequence ID" value="RUS30101.1"/>
    <property type="molecule type" value="Genomic_DNA"/>
</dbReference>
<feature type="compositionally biased region" description="Gly residues" evidence="3">
    <location>
        <begin position="73"/>
        <end position="94"/>
    </location>
</feature>
<evidence type="ECO:0000256" key="3">
    <source>
        <dbReference type="SAM" id="MobiDB-lite"/>
    </source>
</evidence>
<evidence type="ECO:0000313" key="5">
    <source>
        <dbReference type="EMBL" id="RUS30101.1"/>
    </source>
</evidence>
<dbReference type="Gene3D" id="3.30.70.330">
    <property type="match status" value="1"/>
</dbReference>
<organism evidence="5 6">
    <name type="scientific">Jimgerdemannia flammicorona</name>
    <dbReference type="NCBI Taxonomy" id="994334"/>
    <lineage>
        <taxon>Eukaryota</taxon>
        <taxon>Fungi</taxon>
        <taxon>Fungi incertae sedis</taxon>
        <taxon>Mucoromycota</taxon>
        <taxon>Mucoromycotina</taxon>
        <taxon>Endogonomycetes</taxon>
        <taxon>Endogonales</taxon>
        <taxon>Endogonaceae</taxon>
        <taxon>Jimgerdemannia</taxon>
    </lineage>
</organism>
<dbReference type="InterPro" id="IPR035979">
    <property type="entry name" value="RBD_domain_sf"/>
</dbReference>
<reference evidence="5 6" key="1">
    <citation type="journal article" date="2018" name="New Phytol.">
        <title>Phylogenomics of Endogonaceae and evolution of mycorrhizas within Mucoromycota.</title>
        <authorList>
            <person name="Chang Y."/>
            <person name="Desiro A."/>
            <person name="Na H."/>
            <person name="Sandor L."/>
            <person name="Lipzen A."/>
            <person name="Clum A."/>
            <person name="Barry K."/>
            <person name="Grigoriev I.V."/>
            <person name="Martin F.M."/>
            <person name="Stajich J.E."/>
            <person name="Smith M.E."/>
            <person name="Bonito G."/>
            <person name="Spatafora J.W."/>
        </authorList>
    </citation>
    <scope>NUCLEOTIDE SEQUENCE [LARGE SCALE GENOMIC DNA]</scope>
    <source>
        <strain evidence="5 6">AD002</strain>
    </source>
</reference>
<dbReference type="Proteomes" id="UP000274822">
    <property type="component" value="Unassembled WGS sequence"/>
</dbReference>
<evidence type="ECO:0000256" key="2">
    <source>
        <dbReference type="PROSITE-ProRule" id="PRU00176"/>
    </source>
</evidence>
<dbReference type="InterPro" id="IPR012677">
    <property type="entry name" value="Nucleotide-bd_a/b_plait_sf"/>
</dbReference>